<keyword evidence="2" id="KW-1185">Reference proteome</keyword>
<name>A0ABW6PYM1_9ACTN</name>
<dbReference type="EMBL" id="JBHVZQ010000001">
    <property type="protein sequence ID" value="MFF1271941.1"/>
    <property type="molecule type" value="Genomic_DNA"/>
</dbReference>
<organism evidence="1 2">
    <name type="scientific">Streptomyces marokkonensis</name>
    <dbReference type="NCBI Taxonomy" id="324855"/>
    <lineage>
        <taxon>Bacteria</taxon>
        <taxon>Bacillati</taxon>
        <taxon>Actinomycetota</taxon>
        <taxon>Actinomycetes</taxon>
        <taxon>Kitasatosporales</taxon>
        <taxon>Streptomycetaceae</taxon>
        <taxon>Streptomyces</taxon>
    </lineage>
</organism>
<accession>A0ABW6PYM1</accession>
<evidence type="ECO:0008006" key="3">
    <source>
        <dbReference type="Google" id="ProtNLM"/>
    </source>
</evidence>
<evidence type="ECO:0000313" key="2">
    <source>
        <dbReference type="Proteomes" id="UP001601627"/>
    </source>
</evidence>
<proteinExistence type="predicted"/>
<evidence type="ECO:0000313" key="1">
    <source>
        <dbReference type="EMBL" id="MFF1271941.1"/>
    </source>
</evidence>
<dbReference type="Proteomes" id="UP001601627">
    <property type="component" value="Unassembled WGS sequence"/>
</dbReference>
<comment type="caution">
    <text evidence="1">The sequence shown here is derived from an EMBL/GenBank/DDBJ whole genome shotgun (WGS) entry which is preliminary data.</text>
</comment>
<dbReference type="InterPro" id="IPR009003">
    <property type="entry name" value="Peptidase_S1_PA"/>
</dbReference>
<dbReference type="RefSeq" id="WP_388232112.1">
    <property type="nucleotide sequence ID" value="NZ_JBHVZQ010000001.1"/>
</dbReference>
<protein>
    <recommendedName>
        <fullName evidence="3">Serine protease</fullName>
    </recommendedName>
</protein>
<reference evidence="1 2" key="1">
    <citation type="submission" date="2024-09" db="EMBL/GenBank/DDBJ databases">
        <title>The Natural Products Discovery Center: Release of the First 8490 Sequenced Strains for Exploring Actinobacteria Biosynthetic Diversity.</title>
        <authorList>
            <person name="Kalkreuter E."/>
            <person name="Kautsar S.A."/>
            <person name="Yang D."/>
            <person name="Bader C.D."/>
            <person name="Teijaro C.N."/>
            <person name="Fluegel L."/>
            <person name="Davis C.M."/>
            <person name="Simpson J.R."/>
            <person name="Lauterbach L."/>
            <person name="Steele A.D."/>
            <person name="Gui C."/>
            <person name="Meng S."/>
            <person name="Li G."/>
            <person name="Viehrig K."/>
            <person name="Ye F."/>
            <person name="Su P."/>
            <person name="Kiefer A.F."/>
            <person name="Nichols A."/>
            <person name="Cepeda A.J."/>
            <person name="Yan W."/>
            <person name="Fan B."/>
            <person name="Jiang Y."/>
            <person name="Adhikari A."/>
            <person name="Zheng C.-J."/>
            <person name="Schuster L."/>
            <person name="Cowan T.M."/>
            <person name="Smanski M.J."/>
            <person name="Chevrette M.G."/>
            <person name="De Carvalho L.P.S."/>
            <person name="Shen B."/>
        </authorList>
    </citation>
    <scope>NUCLEOTIDE SEQUENCE [LARGE SCALE GENOMIC DNA]</scope>
    <source>
        <strain evidence="1 2">NPDC058328</strain>
    </source>
</reference>
<gene>
    <name evidence="1" type="ORF">ACFVZC_00695</name>
</gene>
<sequence>MADERDLRYFMGHDDYWVAISREGELLGGGFFVTSSYVLTSTACLPGLRAREPVDLHTARGLPLRAMVYELAEDVGLALVSVLPDPEADCSAPQADSAVKGDGWLAPYRPGPQRTVLRGTVDAVVPDRRDGEGRPLCVIELAGDLPPGDSEGYAGGPVERHTEGQDSAVIGILLDPEASGRLSETGQGSLAAGALSSAFEVFEKLSAEYLVGLLREGLPELAEFPGTSETRADAAPVGPGPLPGRRAEASEVFETGRFMAREMNALAAENPLLARDMRPYYMRLANEVCDEAFRTVYGEPGDD</sequence>
<dbReference type="SUPFAM" id="SSF50494">
    <property type="entry name" value="Trypsin-like serine proteases"/>
    <property type="match status" value="1"/>
</dbReference>